<name>A0AA39TVE6_9AGAR</name>
<sequence>MWVEDSTSLFDIAKYQLVHYTRRGDRGVDADLPLVVAGKMIKLKTSVKYLGVFIDSRLNFKEHADYAIGKGVSTTIALSRLANTWWGMPHKFMQCLFMGLVIP</sequence>
<keyword evidence="2" id="KW-1185">Reference proteome</keyword>
<dbReference type="AlphaFoldDB" id="A0AA39TVE6"/>
<organism evidence="1 2">
    <name type="scientific">Armillaria novae-zelandiae</name>
    <dbReference type="NCBI Taxonomy" id="153914"/>
    <lineage>
        <taxon>Eukaryota</taxon>
        <taxon>Fungi</taxon>
        <taxon>Dikarya</taxon>
        <taxon>Basidiomycota</taxon>
        <taxon>Agaricomycotina</taxon>
        <taxon>Agaricomycetes</taxon>
        <taxon>Agaricomycetidae</taxon>
        <taxon>Agaricales</taxon>
        <taxon>Marasmiineae</taxon>
        <taxon>Physalacriaceae</taxon>
        <taxon>Armillaria</taxon>
    </lineage>
</organism>
<dbReference type="Proteomes" id="UP001175227">
    <property type="component" value="Unassembled WGS sequence"/>
</dbReference>
<dbReference type="EMBL" id="JAUEPR010000165">
    <property type="protein sequence ID" value="KAK0460800.1"/>
    <property type="molecule type" value="Genomic_DNA"/>
</dbReference>
<gene>
    <name evidence="1" type="ORF">IW261DRAFT_1349489</name>
</gene>
<evidence type="ECO:0000313" key="1">
    <source>
        <dbReference type="EMBL" id="KAK0460800.1"/>
    </source>
</evidence>
<reference evidence="1" key="1">
    <citation type="submission" date="2023-06" db="EMBL/GenBank/DDBJ databases">
        <authorList>
            <consortium name="Lawrence Berkeley National Laboratory"/>
            <person name="Ahrendt S."/>
            <person name="Sahu N."/>
            <person name="Indic B."/>
            <person name="Wong-Bajracharya J."/>
            <person name="Merenyi Z."/>
            <person name="Ke H.-M."/>
            <person name="Monk M."/>
            <person name="Kocsube S."/>
            <person name="Drula E."/>
            <person name="Lipzen A."/>
            <person name="Balint B."/>
            <person name="Henrissat B."/>
            <person name="Andreopoulos B."/>
            <person name="Martin F.M."/>
            <person name="Harder C.B."/>
            <person name="Rigling D."/>
            <person name="Ford K.L."/>
            <person name="Foster G.D."/>
            <person name="Pangilinan J."/>
            <person name="Papanicolaou A."/>
            <person name="Barry K."/>
            <person name="LaButti K."/>
            <person name="Viragh M."/>
            <person name="Koriabine M."/>
            <person name="Yan M."/>
            <person name="Riley R."/>
            <person name="Champramary S."/>
            <person name="Plett K.L."/>
            <person name="Tsai I.J."/>
            <person name="Slot J."/>
            <person name="Sipos G."/>
            <person name="Plett J."/>
            <person name="Nagy L.G."/>
            <person name="Grigoriev I.V."/>
        </authorList>
    </citation>
    <scope>NUCLEOTIDE SEQUENCE</scope>
    <source>
        <strain evidence="1">ICMP 16352</strain>
    </source>
</reference>
<protein>
    <submittedName>
        <fullName evidence="1">Uncharacterized protein</fullName>
    </submittedName>
</protein>
<feature type="non-terminal residue" evidence="1">
    <location>
        <position position="103"/>
    </location>
</feature>
<evidence type="ECO:0000313" key="2">
    <source>
        <dbReference type="Proteomes" id="UP001175227"/>
    </source>
</evidence>
<accession>A0AA39TVE6</accession>
<comment type="caution">
    <text evidence="1">The sequence shown here is derived from an EMBL/GenBank/DDBJ whole genome shotgun (WGS) entry which is preliminary data.</text>
</comment>
<proteinExistence type="predicted"/>